<accession>A0A4Y7T2Y6</accession>
<organism evidence="2 3">
    <name type="scientific">Coprinellus micaceus</name>
    <name type="common">Glistening ink-cap mushroom</name>
    <name type="synonym">Coprinus micaceus</name>
    <dbReference type="NCBI Taxonomy" id="71717"/>
    <lineage>
        <taxon>Eukaryota</taxon>
        <taxon>Fungi</taxon>
        <taxon>Dikarya</taxon>
        <taxon>Basidiomycota</taxon>
        <taxon>Agaricomycotina</taxon>
        <taxon>Agaricomycetes</taxon>
        <taxon>Agaricomycetidae</taxon>
        <taxon>Agaricales</taxon>
        <taxon>Agaricineae</taxon>
        <taxon>Psathyrellaceae</taxon>
        <taxon>Coprinellus</taxon>
    </lineage>
</organism>
<sequence>MMRQWSSEGKAYRRSRKDAAWQWRGPVGGFNEVVGERLPGEGETSKAPEDSNQGASIGVGAFPWAVGSCWAMINRAAIAGMGGSWRGAAEGGNEVRGIKYGPERGNRTALDERDIEEGGAKDRTSKADRGKEKGERVESKKGYDPTKQIVYE</sequence>
<comment type="caution">
    <text evidence="2">The sequence shown here is derived from an EMBL/GenBank/DDBJ whole genome shotgun (WGS) entry which is preliminary data.</text>
</comment>
<name>A0A4Y7T2Y6_COPMI</name>
<dbReference type="Proteomes" id="UP000298030">
    <property type="component" value="Unassembled WGS sequence"/>
</dbReference>
<feature type="compositionally biased region" description="Basic and acidic residues" evidence="1">
    <location>
        <begin position="101"/>
        <end position="144"/>
    </location>
</feature>
<gene>
    <name evidence="2" type="ORF">FA13DRAFT_1711886</name>
</gene>
<evidence type="ECO:0000256" key="1">
    <source>
        <dbReference type="SAM" id="MobiDB-lite"/>
    </source>
</evidence>
<feature type="region of interest" description="Disordered" evidence="1">
    <location>
        <begin position="84"/>
        <end position="152"/>
    </location>
</feature>
<reference evidence="2 3" key="1">
    <citation type="journal article" date="2019" name="Nat. Ecol. Evol.">
        <title>Megaphylogeny resolves global patterns of mushroom evolution.</title>
        <authorList>
            <person name="Varga T."/>
            <person name="Krizsan K."/>
            <person name="Foldi C."/>
            <person name="Dima B."/>
            <person name="Sanchez-Garcia M."/>
            <person name="Sanchez-Ramirez S."/>
            <person name="Szollosi G.J."/>
            <person name="Szarkandi J.G."/>
            <person name="Papp V."/>
            <person name="Albert L."/>
            <person name="Andreopoulos W."/>
            <person name="Angelini C."/>
            <person name="Antonin V."/>
            <person name="Barry K.W."/>
            <person name="Bougher N.L."/>
            <person name="Buchanan P."/>
            <person name="Buyck B."/>
            <person name="Bense V."/>
            <person name="Catcheside P."/>
            <person name="Chovatia M."/>
            <person name="Cooper J."/>
            <person name="Damon W."/>
            <person name="Desjardin D."/>
            <person name="Finy P."/>
            <person name="Geml J."/>
            <person name="Haridas S."/>
            <person name="Hughes K."/>
            <person name="Justo A."/>
            <person name="Karasinski D."/>
            <person name="Kautmanova I."/>
            <person name="Kiss B."/>
            <person name="Kocsube S."/>
            <person name="Kotiranta H."/>
            <person name="LaButti K.M."/>
            <person name="Lechner B.E."/>
            <person name="Liimatainen K."/>
            <person name="Lipzen A."/>
            <person name="Lukacs Z."/>
            <person name="Mihaltcheva S."/>
            <person name="Morgado L.N."/>
            <person name="Niskanen T."/>
            <person name="Noordeloos M.E."/>
            <person name="Ohm R.A."/>
            <person name="Ortiz-Santana B."/>
            <person name="Ovrebo C."/>
            <person name="Racz N."/>
            <person name="Riley R."/>
            <person name="Savchenko A."/>
            <person name="Shiryaev A."/>
            <person name="Soop K."/>
            <person name="Spirin V."/>
            <person name="Szebenyi C."/>
            <person name="Tomsovsky M."/>
            <person name="Tulloss R.E."/>
            <person name="Uehling J."/>
            <person name="Grigoriev I.V."/>
            <person name="Vagvolgyi C."/>
            <person name="Papp T."/>
            <person name="Martin F.M."/>
            <person name="Miettinen O."/>
            <person name="Hibbett D.S."/>
            <person name="Nagy L.G."/>
        </authorList>
    </citation>
    <scope>NUCLEOTIDE SEQUENCE [LARGE SCALE GENOMIC DNA]</scope>
    <source>
        <strain evidence="2 3">FP101781</strain>
    </source>
</reference>
<protein>
    <submittedName>
        <fullName evidence="2">Uncharacterized protein</fullName>
    </submittedName>
</protein>
<dbReference type="AlphaFoldDB" id="A0A4Y7T2Y6"/>
<keyword evidence="3" id="KW-1185">Reference proteome</keyword>
<dbReference type="EMBL" id="QPFP01000033">
    <property type="protein sequence ID" value="TEB28318.1"/>
    <property type="molecule type" value="Genomic_DNA"/>
</dbReference>
<evidence type="ECO:0000313" key="3">
    <source>
        <dbReference type="Proteomes" id="UP000298030"/>
    </source>
</evidence>
<proteinExistence type="predicted"/>
<feature type="compositionally biased region" description="Basic and acidic residues" evidence="1">
    <location>
        <begin position="34"/>
        <end position="49"/>
    </location>
</feature>
<feature type="region of interest" description="Disordered" evidence="1">
    <location>
        <begin position="25"/>
        <end position="58"/>
    </location>
</feature>
<evidence type="ECO:0000313" key="2">
    <source>
        <dbReference type="EMBL" id="TEB28318.1"/>
    </source>
</evidence>